<comment type="caution">
    <text evidence="2">The sequence shown here is derived from an EMBL/GenBank/DDBJ whole genome shotgun (WGS) entry which is preliminary data.</text>
</comment>
<evidence type="ECO:0008006" key="4">
    <source>
        <dbReference type="Google" id="ProtNLM"/>
    </source>
</evidence>
<accession>A0A6V8H3E9</accession>
<evidence type="ECO:0000313" key="3">
    <source>
        <dbReference type="Proteomes" id="UP000053095"/>
    </source>
</evidence>
<feature type="region of interest" description="Disordered" evidence="1">
    <location>
        <begin position="1"/>
        <end position="21"/>
    </location>
</feature>
<feature type="region of interest" description="Disordered" evidence="1">
    <location>
        <begin position="345"/>
        <end position="443"/>
    </location>
</feature>
<feature type="compositionally biased region" description="Basic and acidic residues" evidence="1">
    <location>
        <begin position="403"/>
        <end position="412"/>
    </location>
</feature>
<sequence length="581" mass="65469">MTSREDQILKPRDPSVEDENEWEEFSLTDVKVLIPGKSRYANLLDASPDNPVRVVGSLNEVEDEQGHLVLDEDYLSKRIVIENVTHYAYGQHADGEIGVWVAGQAGWFSIVPAKGYKPMFNDMIEAVDLLYFLVDRHRNQRPRRKRRGGEVTFEYLCDEYVAHTHGICEDGDDSAEVFYKHASFLISQMIQGREDVQWNETDIFNHLVKKFPDEYERVLAAQQKPDDKMATEDHEGPANNEAVNIETVSNSQADSIFGIITDLKEAGALAKRQLNLDLVVSTLQSRFDVTSEDYARDLIAARAAQVIERMEQSDFEWQKKAIYRELKLVEEKAEVRQVAITPLRPRTAFDEGTSSSEHEDANDDEEDEDDSPRARRHRMRMSVLRPSTTKAGKKTRGGKFPRAVKDDAHLSEDSDAAEDVETPSKSRGHNLVRDPPPSVTTLNGRARSILSDADSTSLVIRKTPLQETLQSANLSGPDTASIIHEDSSITDDLPEDTWACSVEGCGKVIYKASSKRSKELISDHTLMHAEDTQTKLDLVFAEQRLNIGLGVDNLLRRIREFGTLDEMNGDDADVAAKRVRR</sequence>
<dbReference type="Proteomes" id="UP000053095">
    <property type="component" value="Unassembled WGS sequence"/>
</dbReference>
<evidence type="ECO:0000313" key="2">
    <source>
        <dbReference type="EMBL" id="GAM35795.1"/>
    </source>
</evidence>
<feature type="compositionally biased region" description="Acidic residues" evidence="1">
    <location>
        <begin position="360"/>
        <end position="370"/>
    </location>
</feature>
<proteinExistence type="predicted"/>
<feature type="compositionally biased region" description="Basic and acidic residues" evidence="1">
    <location>
        <begin position="1"/>
        <end position="15"/>
    </location>
</feature>
<evidence type="ECO:0000256" key="1">
    <source>
        <dbReference type="SAM" id="MobiDB-lite"/>
    </source>
</evidence>
<dbReference type="AlphaFoldDB" id="A0A6V8H3E9"/>
<keyword evidence="3" id="KW-1185">Reference proteome</keyword>
<dbReference type="EMBL" id="DF933813">
    <property type="protein sequence ID" value="GAM35795.1"/>
    <property type="molecule type" value="Genomic_DNA"/>
</dbReference>
<reference evidence="3" key="1">
    <citation type="journal article" date="2015" name="Genome Announc.">
        <title>Draft genome sequence of Talaromyces cellulolyticus strain Y-94, a source of lignocellulosic biomass-degrading enzymes.</title>
        <authorList>
            <person name="Fujii T."/>
            <person name="Koike H."/>
            <person name="Sawayama S."/>
            <person name="Yano S."/>
            <person name="Inoue H."/>
        </authorList>
    </citation>
    <scope>NUCLEOTIDE SEQUENCE [LARGE SCALE GENOMIC DNA]</scope>
    <source>
        <strain evidence="3">Y-94</strain>
    </source>
</reference>
<protein>
    <recommendedName>
        <fullName evidence="4">DNA (cytosine-5)-methyltransferase 1 replication foci domain-containing protein</fullName>
    </recommendedName>
</protein>
<organism evidence="2 3">
    <name type="scientific">Talaromyces pinophilus</name>
    <name type="common">Penicillium pinophilum</name>
    <dbReference type="NCBI Taxonomy" id="128442"/>
    <lineage>
        <taxon>Eukaryota</taxon>
        <taxon>Fungi</taxon>
        <taxon>Dikarya</taxon>
        <taxon>Ascomycota</taxon>
        <taxon>Pezizomycotina</taxon>
        <taxon>Eurotiomycetes</taxon>
        <taxon>Eurotiomycetidae</taxon>
        <taxon>Eurotiales</taxon>
        <taxon>Trichocomaceae</taxon>
        <taxon>Talaromyces</taxon>
        <taxon>Talaromyces sect. Talaromyces</taxon>
    </lineage>
</organism>
<name>A0A6V8H3E9_TALPI</name>
<gene>
    <name evidence="2" type="ORF">TCE0_017f04394</name>
</gene>